<name>A0A423JSW4_9PSED</name>
<dbReference type="EMBL" id="MOBQ01000038">
    <property type="protein sequence ID" value="RON40805.1"/>
    <property type="molecule type" value="Genomic_DNA"/>
</dbReference>
<accession>A0A423JSW4</accession>
<feature type="region of interest" description="Disordered" evidence="1">
    <location>
        <begin position="57"/>
        <end position="78"/>
    </location>
</feature>
<reference evidence="2 3" key="1">
    <citation type="submission" date="2016-10" db="EMBL/GenBank/DDBJ databases">
        <title>Comparative genome analysis of multiple Pseudomonas spp. focuses on biocontrol and plant growth promoting traits.</title>
        <authorList>
            <person name="Tao X.-Y."/>
            <person name="Taylor C.G."/>
        </authorList>
    </citation>
    <scope>NUCLEOTIDE SEQUENCE [LARGE SCALE GENOMIC DNA]</scope>
    <source>
        <strain evidence="2 3">37A10</strain>
    </source>
</reference>
<dbReference type="AlphaFoldDB" id="A0A423JSW4"/>
<sequence length="78" mass="8882">MAILRRKIFGCQQIDCYAEQPLKLNLKSAEIKKCGAGQCIDQQIKVTSLFIRSEQRRTEDTRVGRTESTDDLAHGRTL</sequence>
<evidence type="ECO:0000313" key="2">
    <source>
        <dbReference type="EMBL" id="RON40805.1"/>
    </source>
</evidence>
<proteinExistence type="predicted"/>
<organism evidence="2 3">
    <name type="scientific">Pseudomonas frederiksbergensis</name>
    <dbReference type="NCBI Taxonomy" id="104087"/>
    <lineage>
        <taxon>Bacteria</taxon>
        <taxon>Pseudomonadati</taxon>
        <taxon>Pseudomonadota</taxon>
        <taxon>Gammaproteobacteria</taxon>
        <taxon>Pseudomonadales</taxon>
        <taxon>Pseudomonadaceae</taxon>
        <taxon>Pseudomonas</taxon>
    </lineage>
</organism>
<gene>
    <name evidence="2" type="ORF">BK666_25810</name>
</gene>
<evidence type="ECO:0000313" key="3">
    <source>
        <dbReference type="Proteomes" id="UP000285349"/>
    </source>
</evidence>
<evidence type="ECO:0000256" key="1">
    <source>
        <dbReference type="SAM" id="MobiDB-lite"/>
    </source>
</evidence>
<protein>
    <submittedName>
        <fullName evidence="2">Uncharacterized protein</fullName>
    </submittedName>
</protein>
<dbReference type="Proteomes" id="UP000285349">
    <property type="component" value="Unassembled WGS sequence"/>
</dbReference>
<comment type="caution">
    <text evidence="2">The sequence shown here is derived from an EMBL/GenBank/DDBJ whole genome shotgun (WGS) entry which is preliminary data.</text>
</comment>